<evidence type="ECO:0000256" key="1">
    <source>
        <dbReference type="SAM" id="MobiDB-lite"/>
    </source>
</evidence>
<feature type="compositionally biased region" description="Pro residues" evidence="1">
    <location>
        <begin position="94"/>
        <end position="103"/>
    </location>
</feature>
<sequence length="103" mass="10861">MPLMPTKAHYALTSASATPTSAHHSPPATPALISGPSTAHPGPPEPTIAHQRRTSPIQPHQRRIQLPYARIEVNHHDSQPHQSPLPASPLASGPLPPSTGPQP</sequence>
<reference evidence="2" key="2">
    <citation type="journal article" date="2019" name="IMA Fungus">
        <title>Genome sequencing and comparison of five Tilletia species to identify candidate genes for the detection of regulated species infecting wheat.</title>
        <authorList>
            <person name="Nguyen H.D.T."/>
            <person name="Sultana T."/>
            <person name="Kesanakurti P."/>
            <person name="Hambleton S."/>
        </authorList>
    </citation>
    <scope>NUCLEOTIDE SEQUENCE</scope>
    <source>
        <strain evidence="2">DAOMC 236416</strain>
    </source>
</reference>
<feature type="compositionally biased region" description="Low complexity" evidence="1">
    <location>
        <begin position="80"/>
        <end position="93"/>
    </location>
</feature>
<evidence type="ECO:0000313" key="2">
    <source>
        <dbReference type="EMBL" id="KAE8238822.1"/>
    </source>
</evidence>
<gene>
    <name evidence="2" type="ORF">A4X13_0g8364</name>
</gene>
<protein>
    <submittedName>
        <fullName evidence="2">Uncharacterized protein</fullName>
    </submittedName>
</protein>
<feature type="region of interest" description="Disordered" evidence="1">
    <location>
        <begin position="1"/>
        <end position="103"/>
    </location>
</feature>
<dbReference type="AlphaFoldDB" id="A0A177T6F2"/>
<accession>A0A177T6F2</accession>
<evidence type="ECO:0000313" key="3">
    <source>
        <dbReference type="Proteomes" id="UP000077521"/>
    </source>
</evidence>
<dbReference type="EMBL" id="LWDF02001413">
    <property type="protein sequence ID" value="KAE8238822.1"/>
    <property type="molecule type" value="Genomic_DNA"/>
</dbReference>
<comment type="caution">
    <text evidence="2">The sequence shown here is derived from an EMBL/GenBank/DDBJ whole genome shotgun (WGS) entry which is preliminary data.</text>
</comment>
<organism evidence="2 3">
    <name type="scientific">Tilletia indica</name>
    <dbReference type="NCBI Taxonomy" id="43049"/>
    <lineage>
        <taxon>Eukaryota</taxon>
        <taxon>Fungi</taxon>
        <taxon>Dikarya</taxon>
        <taxon>Basidiomycota</taxon>
        <taxon>Ustilaginomycotina</taxon>
        <taxon>Exobasidiomycetes</taxon>
        <taxon>Tilletiales</taxon>
        <taxon>Tilletiaceae</taxon>
        <taxon>Tilletia</taxon>
    </lineage>
</organism>
<reference evidence="2" key="1">
    <citation type="submission" date="2016-04" db="EMBL/GenBank/DDBJ databases">
        <authorList>
            <person name="Nguyen H.D."/>
            <person name="Samba Siva P."/>
            <person name="Cullis J."/>
            <person name="Levesque C.A."/>
            <person name="Hambleton S."/>
        </authorList>
    </citation>
    <scope>NUCLEOTIDE SEQUENCE</scope>
    <source>
        <strain evidence="2">DAOMC 236416</strain>
    </source>
</reference>
<proteinExistence type="predicted"/>
<name>A0A177T6F2_9BASI</name>
<feature type="compositionally biased region" description="Low complexity" evidence="1">
    <location>
        <begin position="11"/>
        <end position="32"/>
    </location>
</feature>
<keyword evidence="3" id="KW-1185">Reference proteome</keyword>
<dbReference type="Proteomes" id="UP000077521">
    <property type="component" value="Unassembled WGS sequence"/>
</dbReference>